<dbReference type="AlphaFoldDB" id="A0A3N4LU95"/>
<reference evidence="1 2" key="1">
    <citation type="journal article" date="2018" name="Nat. Ecol. Evol.">
        <title>Pezizomycetes genomes reveal the molecular basis of ectomycorrhizal truffle lifestyle.</title>
        <authorList>
            <person name="Murat C."/>
            <person name="Payen T."/>
            <person name="Noel B."/>
            <person name="Kuo A."/>
            <person name="Morin E."/>
            <person name="Chen J."/>
            <person name="Kohler A."/>
            <person name="Krizsan K."/>
            <person name="Balestrini R."/>
            <person name="Da Silva C."/>
            <person name="Montanini B."/>
            <person name="Hainaut M."/>
            <person name="Levati E."/>
            <person name="Barry K.W."/>
            <person name="Belfiori B."/>
            <person name="Cichocki N."/>
            <person name="Clum A."/>
            <person name="Dockter R.B."/>
            <person name="Fauchery L."/>
            <person name="Guy J."/>
            <person name="Iotti M."/>
            <person name="Le Tacon F."/>
            <person name="Lindquist E.A."/>
            <person name="Lipzen A."/>
            <person name="Malagnac F."/>
            <person name="Mello A."/>
            <person name="Molinier V."/>
            <person name="Miyauchi S."/>
            <person name="Poulain J."/>
            <person name="Riccioni C."/>
            <person name="Rubini A."/>
            <person name="Sitrit Y."/>
            <person name="Splivallo R."/>
            <person name="Traeger S."/>
            <person name="Wang M."/>
            <person name="Zifcakova L."/>
            <person name="Wipf D."/>
            <person name="Zambonelli A."/>
            <person name="Paolocci F."/>
            <person name="Nowrousian M."/>
            <person name="Ottonello S."/>
            <person name="Baldrian P."/>
            <person name="Spatafora J.W."/>
            <person name="Henrissat B."/>
            <person name="Nagy L.G."/>
            <person name="Aury J.M."/>
            <person name="Wincker P."/>
            <person name="Grigoriev I.V."/>
            <person name="Bonfante P."/>
            <person name="Martin F.M."/>
        </authorList>
    </citation>
    <scope>NUCLEOTIDE SEQUENCE [LARGE SCALE GENOMIC DNA]</scope>
    <source>
        <strain evidence="1 2">ATCC MYA-4762</strain>
    </source>
</reference>
<dbReference type="EMBL" id="ML121539">
    <property type="protein sequence ID" value="RPB25139.1"/>
    <property type="molecule type" value="Genomic_DNA"/>
</dbReference>
<gene>
    <name evidence="1" type="ORF">L211DRAFT_139460</name>
</gene>
<evidence type="ECO:0000313" key="2">
    <source>
        <dbReference type="Proteomes" id="UP000267821"/>
    </source>
</evidence>
<name>A0A3N4LU95_9PEZI</name>
<evidence type="ECO:0000313" key="1">
    <source>
        <dbReference type="EMBL" id="RPB25139.1"/>
    </source>
</evidence>
<dbReference type="Proteomes" id="UP000267821">
    <property type="component" value="Unassembled WGS sequence"/>
</dbReference>
<accession>A0A3N4LU95</accession>
<dbReference type="InParanoid" id="A0A3N4LU95"/>
<organism evidence="1 2">
    <name type="scientific">Terfezia boudieri ATCC MYA-4762</name>
    <dbReference type="NCBI Taxonomy" id="1051890"/>
    <lineage>
        <taxon>Eukaryota</taxon>
        <taxon>Fungi</taxon>
        <taxon>Dikarya</taxon>
        <taxon>Ascomycota</taxon>
        <taxon>Pezizomycotina</taxon>
        <taxon>Pezizomycetes</taxon>
        <taxon>Pezizales</taxon>
        <taxon>Pezizaceae</taxon>
        <taxon>Terfezia</taxon>
    </lineage>
</organism>
<keyword evidence="2" id="KW-1185">Reference proteome</keyword>
<protein>
    <submittedName>
        <fullName evidence="1">Uncharacterized protein</fullName>
    </submittedName>
</protein>
<proteinExistence type="predicted"/>
<sequence>MQNSAGAKQEYMSSPGHEDFRNKYQKSVNSGMCFKAAWGRPKMAATTLLGGPLMEIPWRPLYRCQYHILQDPWDSFYSS</sequence>